<organism evidence="1 2">
    <name type="scientific">Thermococcus gorgonarius</name>
    <dbReference type="NCBI Taxonomy" id="71997"/>
    <lineage>
        <taxon>Archaea</taxon>
        <taxon>Methanobacteriati</taxon>
        <taxon>Methanobacteriota</taxon>
        <taxon>Thermococci</taxon>
        <taxon>Thermococcales</taxon>
        <taxon>Thermococcaceae</taxon>
        <taxon>Thermococcus</taxon>
    </lineage>
</organism>
<dbReference type="GeneID" id="33331176"/>
<dbReference type="AlphaFoldDB" id="A0A2Z2MCF5"/>
<evidence type="ECO:0008006" key="3">
    <source>
        <dbReference type="Google" id="ProtNLM"/>
    </source>
</evidence>
<accession>A0A2Z2MCF5</accession>
<dbReference type="Gene3D" id="2.30.30.100">
    <property type="match status" value="1"/>
</dbReference>
<protein>
    <recommendedName>
        <fullName evidence="3">LSM domain-containing protein</fullName>
    </recommendedName>
</protein>
<keyword evidence="2" id="KW-1185">Reference proteome</keyword>
<dbReference type="EMBL" id="CP014855">
    <property type="protein sequence ID" value="ASJ00241.1"/>
    <property type="molecule type" value="Genomic_DNA"/>
</dbReference>
<evidence type="ECO:0000313" key="2">
    <source>
        <dbReference type="Proteomes" id="UP000250134"/>
    </source>
</evidence>
<name>A0A2Z2MCF5_THEGO</name>
<dbReference type="KEGG" id="tgg:A3K92_01470"/>
<proteinExistence type="predicted"/>
<dbReference type="SUPFAM" id="SSF50182">
    <property type="entry name" value="Sm-like ribonucleoproteins"/>
    <property type="match status" value="1"/>
</dbReference>
<sequence>MGEKQYLLDRTLERWRGKRIAVGIGSEISFSGVLTDFDEEVILLTNVTDYAGNRARELIVKIDDINWITLL</sequence>
<evidence type="ECO:0000313" key="1">
    <source>
        <dbReference type="EMBL" id="ASJ00241.1"/>
    </source>
</evidence>
<gene>
    <name evidence="1" type="ORF">A3K92_01470</name>
</gene>
<dbReference type="InterPro" id="IPR010920">
    <property type="entry name" value="LSM_dom_sf"/>
</dbReference>
<dbReference type="OrthoDB" id="84581at2157"/>
<dbReference type="CDD" id="cd00600">
    <property type="entry name" value="Sm_like"/>
    <property type="match status" value="1"/>
</dbReference>
<reference evidence="1 2" key="1">
    <citation type="submission" date="2016-03" db="EMBL/GenBank/DDBJ databases">
        <title>Complete genome sequence of Thermococcus gorgonarius.</title>
        <authorList>
            <person name="Oger P.M."/>
        </authorList>
    </citation>
    <scope>NUCLEOTIDE SEQUENCE [LARGE SCALE GENOMIC DNA]</scope>
    <source>
        <strain evidence="1 2">W-12</strain>
    </source>
</reference>
<dbReference type="Proteomes" id="UP000250134">
    <property type="component" value="Chromosome"/>
</dbReference>
<dbReference type="RefSeq" id="WP_088884580.1">
    <property type="nucleotide sequence ID" value="NZ_CP014855.1"/>
</dbReference>